<reference evidence="3" key="1">
    <citation type="journal article" date="2019" name="Int. J. Syst. Evol. Microbiol.">
        <title>The Global Catalogue of Microorganisms (GCM) 10K type strain sequencing project: providing services to taxonomists for standard genome sequencing and annotation.</title>
        <authorList>
            <consortium name="The Broad Institute Genomics Platform"/>
            <consortium name="The Broad Institute Genome Sequencing Center for Infectious Disease"/>
            <person name="Wu L."/>
            <person name="Ma J."/>
        </authorList>
    </citation>
    <scope>NUCLEOTIDE SEQUENCE [LARGE SCALE GENOMIC DNA]</scope>
    <source>
        <strain evidence="3">JCM 14370</strain>
    </source>
</reference>
<name>A0ABQ2CVG6_9DEIO</name>
<dbReference type="InterPro" id="IPR047137">
    <property type="entry name" value="ORF3"/>
</dbReference>
<dbReference type="Gene3D" id="3.30.530.20">
    <property type="match status" value="1"/>
</dbReference>
<dbReference type="Pfam" id="PF03364">
    <property type="entry name" value="Polyketide_cyc"/>
    <property type="match status" value="1"/>
</dbReference>
<dbReference type="Proteomes" id="UP000632222">
    <property type="component" value="Unassembled WGS sequence"/>
</dbReference>
<evidence type="ECO:0000313" key="3">
    <source>
        <dbReference type="Proteomes" id="UP000632222"/>
    </source>
</evidence>
<dbReference type="InterPro" id="IPR023393">
    <property type="entry name" value="START-like_dom_sf"/>
</dbReference>
<dbReference type="InterPro" id="IPR005031">
    <property type="entry name" value="COQ10_START"/>
</dbReference>
<dbReference type="EMBL" id="BMOD01000001">
    <property type="protein sequence ID" value="GGJ18112.1"/>
    <property type="molecule type" value="Genomic_DNA"/>
</dbReference>
<dbReference type="RefSeq" id="WP_188998011.1">
    <property type="nucleotide sequence ID" value="NZ_BMOD01000001.1"/>
</dbReference>
<keyword evidence="3" id="KW-1185">Reference proteome</keyword>
<evidence type="ECO:0000313" key="2">
    <source>
        <dbReference type="EMBL" id="GGJ18112.1"/>
    </source>
</evidence>
<dbReference type="SUPFAM" id="SSF55961">
    <property type="entry name" value="Bet v1-like"/>
    <property type="match status" value="1"/>
</dbReference>
<dbReference type="CDD" id="cd07817">
    <property type="entry name" value="SRPBCC_8"/>
    <property type="match status" value="1"/>
</dbReference>
<gene>
    <name evidence="2" type="ORF">GCM10008938_00310</name>
</gene>
<organism evidence="2 3">
    <name type="scientific">Deinococcus roseus</name>
    <dbReference type="NCBI Taxonomy" id="392414"/>
    <lineage>
        <taxon>Bacteria</taxon>
        <taxon>Thermotogati</taxon>
        <taxon>Deinococcota</taxon>
        <taxon>Deinococci</taxon>
        <taxon>Deinococcales</taxon>
        <taxon>Deinococcaceae</taxon>
        <taxon>Deinococcus</taxon>
    </lineage>
</organism>
<dbReference type="PANTHER" id="PTHR33824">
    <property type="entry name" value="POLYKETIDE CYCLASE/DEHYDRASE AND LIPID TRANSPORT SUPERFAMILY PROTEIN"/>
    <property type="match status" value="1"/>
</dbReference>
<protein>
    <submittedName>
        <fullName evidence="2">Cyclase</fullName>
    </submittedName>
</protein>
<feature type="domain" description="Coenzyme Q-binding protein COQ10 START" evidence="1">
    <location>
        <begin position="86"/>
        <end position="211"/>
    </location>
</feature>
<dbReference type="PANTHER" id="PTHR33824:SF7">
    <property type="entry name" value="POLYKETIDE CYCLASE_DEHYDRASE AND LIPID TRANSPORT SUPERFAMILY PROTEIN"/>
    <property type="match status" value="1"/>
</dbReference>
<accession>A0ABQ2CVG6</accession>
<sequence length="250" mass="27179">MTALKPNTQRISIKNASPAERIVVGGLGAGLILLGLQRTGRVRAFLSSAGAIMVSSAAMGKSPYNTLAKIRRTESNDIKVDKAVTIGLPVEQLYAFWRKFENLPRFMSHLESVKEETQTRSHWVAKAPAGTHVSWDADIVEDAPGERIAWRSVEGSIVPNEGYVEFRAAPQGRGTEVRVSLIYHPPAGTLGAGVARLFGEEPAQQVEHDLRRLKRLLEVGLEPTTEGQSSGRKGLLSEGLAKLFDNGRTS</sequence>
<comment type="caution">
    <text evidence="2">The sequence shown here is derived from an EMBL/GenBank/DDBJ whole genome shotgun (WGS) entry which is preliminary data.</text>
</comment>
<proteinExistence type="predicted"/>
<evidence type="ECO:0000259" key="1">
    <source>
        <dbReference type="Pfam" id="PF03364"/>
    </source>
</evidence>